<dbReference type="InterPro" id="IPR050256">
    <property type="entry name" value="Glycosyltransferase_2"/>
</dbReference>
<gene>
    <name evidence="2" type="ORF">E4634_10785</name>
</gene>
<dbReference type="Gene3D" id="3.90.550.10">
    <property type="entry name" value="Spore Coat Polysaccharide Biosynthesis Protein SpsA, Chain A"/>
    <property type="match status" value="1"/>
</dbReference>
<evidence type="ECO:0000313" key="3">
    <source>
        <dbReference type="Proteomes" id="UP000298050"/>
    </source>
</evidence>
<dbReference type="EMBL" id="SRLE01000007">
    <property type="protein sequence ID" value="TGD73674.1"/>
    <property type="molecule type" value="Genomic_DNA"/>
</dbReference>
<feature type="domain" description="Glycosyltransferase 2-like" evidence="1">
    <location>
        <begin position="2"/>
        <end position="126"/>
    </location>
</feature>
<dbReference type="OrthoDB" id="9811884at2"/>
<keyword evidence="3" id="KW-1185">Reference proteome</keyword>
<name>A0A4Z0M2L1_9GAMM</name>
<dbReference type="InterPro" id="IPR001173">
    <property type="entry name" value="Glyco_trans_2-like"/>
</dbReference>
<dbReference type="AlphaFoldDB" id="A0A4Z0M2L1"/>
<reference evidence="2 3" key="1">
    <citation type="submission" date="2019-04" db="EMBL/GenBank/DDBJ databases">
        <title>Taxonomy of novel Haliea sp. from mangrove soil of West Coast of India.</title>
        <authorList>
            <person name="Verma A."/>
            <person name="Kumar P."/>
            <person name="Krishnamurthi S."/>
        </authorList>
    </citation>
    <scope>NUCLEOTIDE SEQUENCE [LARGE SCALE GENOMIC DNA]</scope>
    <source>
        <strain evidence="2 3">SAOS-164</strain>
    </source>
</reference>
<organism evidence="2 3">
    <name type="scientific">Mangrovimicrobium sediminis</name>
    <dbReference type="NCBI Taxonomy" id="2562682"/>
    <lineage>
        <taxon>Bacteria</taxon>
        <taxon>Pseudomonadati</taxon>
        <taxon>Pseudomonadota</taxon>
        <taxon>Gammaproteobacteria</taxon>
        <taxon>Cellvibrionales</taxon>
        <taxon>Halieaceae</taxon>
        <taxon>Mangrovimicrobium</taxon>
    </lineage>
</organism>
<dbReference type="Pfam" id="PF00535">
    <property type="entry name" value="Glycos_transf_2"/>
    <property type="match status" value="1"/>
</dbReference>
<accession>A0A4Z0M2L1</accession>
<dbReference type="PANTHER" id="PTHR48090:SF6">
    <property type="entry name" value="SLR5056 PROTEIN"/>
    <property type="match status" value="1"/>
</dbReference>
<dbReference type="CDD" id="cd04179">
    <property type="entry name" value="DPM_DPG-synthase_like"/>
    <property type="match status" value="1"/>
</dbReference>
<sequence length="237" mass="25700">MVVIPAFNEEDSIAEVVRSIILASGFPVLVVSDHSTDDTVAQARSAGAEVITLPVQLGPWGATQTGLRYASQRGYDVVLSMDADGQHLASDIAAVVRPLAEGEADVAIGAFTERGSALRKFAWVLLRWTSSLRLDDITSGFRAYGRAAVECLASEEATLLAYPDVGVLLLLQSRGLRVVDVPVTMRERHNGASRVFSSWFTVMLYMLQTLLLGLSKRPLQKITPQDSRQGARRKGDS</sequence>
<dbReference type="PANTHER" id="PTHR48090">
    <property type="entry name" value="UNDECAPRENYL-PHOSPHATE 4-DEOXY-4-FORMAMIDO-L-ARABINOSE TRANSFERASE-RELATED"/>
    <property type="match status" value="1"/>
</dbReference>
<dbReference type="InterPro" id="IPR029044">
    <property type="entry name" value="Nucleotide-diphossugar_trans"/>
</dbReference>
<evidence type="ECO:0000313" key="2">
    <source>
        <dbReference type="EMBL" id="TGD73674.1"/>
    </source>
</evidence>
<comment type="caution">
    <text evidence="2">The sequence shown here is derived from an EMBL/GenBank/DDBJ whole genome shotgun (WGS) entry which is preliminary data.</text>
</comment>
<evidence type="ECO:0000259" key="1">
    <source>
        <dbReference type="Pfam" id="PF00535"/>
    </source>
</evidence>
<dbReference type="Proteomes" id="UP000298050">
    <property type="component" value="Unassembled WGS sequence"/>
</dbReference>
<protein>
    <submittedName>
        <fullName evidence="2">Glycosyltransferase family 2 protein</fullName>
    </submittedName>
</protein>
<dbReference type="SUPFAM" id="SSF53448">
    <property type="entry name" value="Nucleotide-diphospho-sugar transferases"/>
    <property type="match status" value="1"/>
</dbReference>
<proteinExistence type="predicted"/>
<dbReference type="GO" id="GO:0016740">
    <property type="term" value="F:transferase activity"/>
    <property type="evidence" value="ECO:0007669"/>
    <property type="project" value="UniProtKB-KW"/>
</dbReference>
<keyword evidence="2" id="KW-0808">Transferase</keyword>